<dbReference type="GO" id="GO:0048268">
    <property type="term" value="P:clathrin coat assembly"/>
    <property type="evidence" value="ECO:0007669"/>
    <property type="project" value="TreeGrafter"/>
</dbReference>
<evidence type="ECO:0000259" key="7">
    <source>
        <dbReference type="PROSITE" id="PS50942"/>
    </source>
</evidence>
<name>A0AA88I4W5_ARTSF</name>
<dbReference type="GO" id="GO:0032051">
    <property type="term" value="F:clathrin light chain binding"/>
    <property type="evidence" value="ECO:0007669"/>
    <property type="project" value="TreeGrafter"/>
</dbReference>
<feature type="domain" description="I/LWEQ" evidence="8">
    <location>
        <begin position="742"/>
        <end position="983"/>
    </location>
</feature>
<dbReference type="SMART" id="SM00307">
    <property type="entry name" value="ILWEQ"/>
    <property type="match status" value="1"/>
</dbReference>
<dbReference type="FunFam" id="1.20.1410.10:FF:000006">
    <property type="entry name" value="Huntingtin interacting protein"/>
    <property type="match status" value="1"/>
</dbReference>
<dbReference type="InterPro" id="IPR011417">
    <property type="entry name" value="ANTH_dom"/>
</dbReference>
<dbReference type="InterPro" id="IPR035964">
    <property type="entry name" value="I/LWEQ_dom_sf"/>
</dbReference>
<gene>
    <name evidence="9" type="ORF">QYM36_002455</name>
</gene>
<dbReference type="PROSITE" id="PS50945">
    <property type="entry name" value="I_LWEQ"/>
    <property type="match status" value="1"/>
</dbReference>
<keyword evidence="10" id="KW-1185">Reference proteome</keyword>
<comment type="similarity">
    <text evidence="2">Belongs to the SLA2 family.</text>
</comment>
<dbReference type="GO" id="GO:0080025">
    <property type="term" value="F:phosphatidylinositol-3,5-bisphosphate binding"/>
    <property type="evidence" value="ECO:0007669"/>
    <property type="project" value="TreeGrafter"/>
</dbReference>
<dbReference type="Gene3D" id="1.20.5.1700">
    <property type="match status" value="1"/>
</dbReference>
<dbReference type="PANTHER" id="PTHR10407">
    <property type="entry name" value="HUNTINGTIN INTERACTING PROTEIN 1"/>
    <property type="match status" value="1"/>
</dbReference>
<evidence type="ECO:0000256" key="1">
    <source>
        <dbReference type="ARBA" id="ARBA00004496"/>
    </source>
</evidence>
<evidence type="ECO:0000313" key="9">
    <source>
        <dbReference type="EMBL" id="KAK2724120.1"/>
    </source>
</evidence>
<sequence length="993" mass="112330">MSSYSSRMLPKQRKSTTILDHERESFEKSQISSISKAINNVEVPAKEKHIRNIIIGTFQEKCGRTFWTNVNQIQLKSHPIAAWKFCHILHKILRDGHPDFIRDSMPYIPMITDLGKLWGHLKEGYGRLIKSYCELLVGKLEFHRRNPPVPGNLSLTEEEICSITENDINNYFQLAVEMLDYMDDILKLAMDVFASLDMSRATSMTNSGQCRLAPMIPCIQDSSPLYDYTVKLLFRLHGALPLDTLAGHRERFNSQFGKLKKFYVNSSNLQYFKNLVQVPTLPEKPPNFLVASELSRHVTPVVVVPDPPQESVLVDFDSSVSEASFDVERSPQRNGAESPELLAERDRYIEQLLYQIEQLTEELQRVKSDYRRYLEEYLERIHELESVVSDRDRELNREREAKVDMIRQLEDGTKIAEAETIQRIQNAEGKAKNLEDKFIKLKDVYQKLREEHISLLRQKADVEKHCALQKAQLTEKENLKEEVKAKKAELENLAKTLEEVMGELESRKSDIATLEVEKKNMEETIKELQVGKDAIFEEKSSLSTALEEEKRLKALTIQQMEEEKEEQMKRNENLEKNNVELLKKLYDNIVEEAKSELSSCVETLSEPPVAIIALSPDISVTRAVSSLNSLENIVRLLENLREVFNGSSVSDSVVSIMQFTDIVATFVIDGKVLATSFPDMDKGESLLKSLQAIGVPLLAFINSLKNGYITSKKEEINSKRDKLREAFLQADKNIEGLSEILRGKSDGENAEKLLEDELSGMEKAIDDAAARFEEMLKKSRGADSGIKLEVSEKVLDSCTSLMQSVRQLIRKSRGLQEEIVLKGKGSATSKDFYKRNSQWADGLISASKTVGFGASLLVDAADKVVSGQTKFEQLVVSAQEIAASTAQLVFAGRVKADPNSNKLYEVARASKDVSEATGGVVATAKLCSQLVEENAQMDFSKLTLHQAKKLEMESQIRVKELENSLEQERVRLSTLRKQHYQMAGEAAGWEQVS</sequence>
<dbReference type="InterPro" id="IPR002558">
    <property type="entry name" value="ILWEQ_dom"/>
</dbReference>
<dbReference type="FunFam" id="1.25.40.90:FF:000012">
    <property type="entry name" value="Huntingtin interacting protein 1-related"/>
    <property type="match status" value="1"/>
</dbReference>
<reference evidence="9" key="1">
    <citation type="submission" date="2023-07" db="EMBL/GenBank/DDBJ databases">
        <title>Chromosome-level genome assembly of Artemia franciscana.</title>
        <authorList>
            <person name="Jo E."/>
        </authorList>
    </citation>
    <scope>NUCLEOTIDE SEQUENCE</scope>
    <source>
        <tissue evidence="9">Whole body</tissue>
    </source>
</reference>
<feature type="coiled-coil region" evidence="5">
    <location>
        <begin position="349"/>
        <end position="584"/>
    </location>
</feature>
<dbReference type="SMART" id="SM00273">
    <property type="entry name" value="ENTH"/>
    <property type="match status" value="1"/>
</dbReference>
<dbReference type="GO" id="GO:0043325">
    <property type="term" value="F:phosphatidylinositol-3,4-bisphosphate binding"/>
    <property type="evidence" value="ECO:0007669"/>
    <property type="project" value="TreeGrafter"/>
</dbReference>
<feature type="region of interest" description="Disordered" evidence="6">
    <location>
        <begin position="1"/>
        <end position="23"/>
    </location>
</feature>
<dbReference type="GO" id="GO:0030864">
    <property type="term" value="C:cortical actin cytoskeleton"/>
    <property type="evidence" value="ECO:0007669"/>
    <property type="project" value="TreeGrafter"/>
</dbReference>
<dbReference type="Pfam" id="PF07651">
    <property type="entry name" value="ANTH"/>
    <property type="match status" value="1"/>
</dbReference>
<dbReference type="SUPFAM" id="SSF48464">
    <property type="entry name" value="ENTH/VHS domain"/>
    <property type="match status" value="1"/>
</dbReference>
<keyword evidence="4" id="KW-0009">Actin-binding</keyword>
<feature type="coiled-coil region" evidence="5">
    <location>
        <begin position="713"/>
        <end position="771"/>
    </location>
</feature>
<evidence type="ECO:0000256" key="2">
    <source>
        <dbReference type="ARBA" id="ARBA00010135"/>
    </source>
</evidence>
<dbReference type="Proteomes" id="UP001187531">
    <property type="component" value="Unassembled WGS sequence"/>
</dbReference>
<evidence type="ECO:0000259" key="8">
    <source>
        <dbReference type="PROSITE" id="PS50945"/>
    </source>
</evidence>
<evidence type="ECO:0000256" key="5">
    <source>
        <dbReference type="SAM" id="Coils"/>
    </source>
</evidence>
<keyword evidence="3" id="KW-0963">Cytoplasm</keyword>
<evidence type="ECO:0008006" key="11">
    <source>
        <dbReference type="Google" id="ProtNLM"/>
    </source>
</evidence>
<dbReference type="EMBL" id="JAVRJZ010000004">
    <property type="protein sequence ID" value="KAK2724120.1"/>
    <property type="molecule type" value="Genomic_DNA"/>
</dbReference>
<organism evidence="9 10">
    <name type="scientific">Artemia franciscana</name>
    <name type="common">Brine shrimp</name>
    <name type="synonym">Artemia sanfranciscana</name>
    <dbReference type="NCBI Taxonomy" id="6661"/>
    <lineage>
        <taxon>Eukaryota</taxon>
        <taxon>Metazoa</taxon>
        <taxon>Ecdysozoa</taxon>
        <taxon>Arthropoda</taxon>
        <taxon>Crustacea</taxon>
        <taxon>Branchiopoda</taxon>
        <taxon>Anostraca</taxon>
        <taxon>Artemiidae</taxon>
        <taxon>Artemia</taxon>
    </lineage>
</organism>
<dbReference type="Gene3D" id="1.25.40.90">
    <property type="match status" value="1"/>
</dbReference>
<dbReference type="GO" id="GO:0035615">
    <property type="term" value="F:clathrin adaptor activity"/>
    <property type="evidence" value="ECO:0007669"/>
    <property type="project" value="TreeGrafter"/>
</dbReference>
<evidence type="ECO:0000256" key="4">
    <source>
        <dbReference type="ARBA" id="ARBA00023203"/>
    </source>
</evidence>
<comment type="caution">
    <text evidence="9">The sequence shown here is derived from an EMBL/GenBank/DDBJ whole genome shotgun (WGS) entry which is preliminary data.</text>
</comment>
<keyword evidence="5" id="KW-0175">Coiled coil</keyword>
<dbReference type="InterPro" id="IPR030224">
    <property type="entry name" value="Sla2_fam"/>
</dbReference>
<dbReference type="InterPro" id="IPR008942">
    <property type="entry name" value="ENTH_VHS"/>
</dbReference>
<dbReference type="GO" id="GO:0051015">
    <property type="term" value="F:actin filament binding"/>
    <property type="evidence" value="ECO:0007669"/>
    <property type="project" value="TreeGrafter"/>
</dbReference>
<dbReference type="CDD" id="cd17006">
    <property type="entry name" value="ANTH_N_HIP1_like"/>
    <property type="match status" value="1"/>
</dbReference>
<dbReference type="PROSITE" id="PS50942">
    <property type="entry name" value="ENTH"/>
    <property type="match status" value="1"/>
</dbReference>
<dbReference type="GO" id="GO:0007015">
    <property type="term" value="P:actin filament organization"/>
    <property type="evidence" value="ECO:0007669"/>
    <property type="project" value="TreeGrafter"/>
</dbReference>
<feature type="domain" description="ENTH" evidence="7">
    <location>
        <begin position="22"/>
        <end position="150"/>
    </location>
</feature>
<proteinExistence type="inferred from homology"/>
<comment type="subcellular location">
    <subcellularLocation>
        <location evidence="1">Cytoplasm</location>
    </subcellularLocation>
</comment>
<evidence type="ECO:0000256" key="6">
    <source>
        <dbReference type="SAM" id="MobiDB-lite"/>
    </source>
</evidence>
<dbReference type="Gene3D" id="1.20.1410.10">
    <property type="entry name" value="I/LWEQ domain"/>
    <property type="match status" value="1"/>
</dbReference>
<dbReference type="SUPFAM" id="SSF109885">
    <property type="entry name" value="I/LWEQ domain"/>
    <property type="match status" value="1"/>
</dbReference>
<dbReference type="InterPro" id="IPR013809">
    <property type="entry name" value="ENTH"/>
</dbReference>
<dbReference type="PANTHER" id="PTHR10407:SF15">
    <property type="entry name" value="HUNTINGTIN INTERACTING PROTEIN 1"/>
    <property type="match status" value="1"/>
</dbReference>
<accession>A0AA88I4W5</accession>
<dbReference type="GO" id="GO:0030136">
    <property type="term" value="C:clathrin-coated vesicle"/>
    <property type="evidence" value="ECO:0007669"/>
    <property type="project" value="TreeGrafter"/>
</dbReference>
<dbReference type="GO" id="GO:0006897">
    <property type="term" value="P:endocytosis"/>
    <property type="evidence" value="ECO:0007669"/>
    <property type="project" value="InterPro"/>
</dbReference>
<evidence type="ECO:0000256" key="3">
    <source>
        <dbReference type="ARBA" id="ARBA00022490"/>
    </source>
</evidence>
<protein>
    <recommendedName>
        <fullName evidence="11">Huntingtin-interacting protein 1</fullName>
    </recommendedName>
</protein>
<evidence type="ECO:0000313" key="10">
    <source>
        <dbReference type="Proteomes" id="UP001187531"/>
    </source>
</evidence>
<dbReference type="AlphaFoldDB" id="A0AA88I4W5"/>
<dbReference type="Pfam" id="PF01608">
    <property type="entry name" value="I_LWEQ"/>
    <property type="match status" value="1"/>
</dbReference>